<evidence type="ECO:0000313" key="2">
    <source>
        <dbReference type="Proteomes" id="UP000483432"/>
    </source>
</evidence>
<gene>
    <name evidence="1" type="ORF">GZ085_06500</name>
</gene>
<sequence length="85" mass="9658">MNADAGVMFTPAEGLSEHALFVNQDLPEDWVHLYAELWWQHDIWTTSTPKMNFMFVGALAKSHELTGMREAEGIGFYQAPQFLPS</sequence>
<comment type="caution">
    <text evidence="1">The sequence shown here is derived from an EMBL/GenBank/DDBJ whole genome shotgun (WGS) entry which is preliminary data.</text>
</comment>
<evidence type="ECO:0000313" key="1">
    <source>
        <dbReference type="EMBL" id="NDP48036.1"/>
    </source>
</evidence>
<organism evidence="1 2">
    <name type="scientific">Sulfuriferula multivorans</name>
    <dbReference type="NCBI Taxonomy" id="1559896"/>
    <lineage>
        <taxon>Bacteria</taxon>
        <taxon>Pseudomonadati</taxon>
        <taxon>Pseudomonadota</taxon>
        <taxon>Betaproteobacteria</taxon>
        <taxon>Nitrosomonadales</taxon>
        <taxon>Sulfuricellaceae</taxon>
        <taxon>Sulfuriferula</taxon>
    </lineage>
</organism>
<dbReference type="EMBL" id="JAAFGW010000075">
    <property type="protein sequence ID" value="NDP48036.1"/>
    <property type="molecule type" value="Genomic_DNA"/>
</dbReference>
<name>A0A7C9JXF4_9PROT</name>
<accession>A0A7C9JXF4</accession>
<dbReference type="AlphaFoldDB" id="A0A7C9JXF4"/>
<proteinExistence type="predicted"/>
<dbReference type="Proteomes" id="UP000483432">
    <property type="component" value="Unassembled WGS sequence"/>
</dbReference>
<reference evidence="1 2" key="1">
    <citation type="submission" date="2019-09" db="EMBL/GenBank/DDBJ databases">
        <title>H2 Metabolism Revealed by Metagenomic Analysis in Subglacial Sediment of East Antarctica.</title>
        <authorList>
            <person name="Yang Z."/>
            <person name="Zhang Y."/>
            <person name="Lv Y."/>
            <person name="Yan W."/>
            <person name="Xiao X."/>
            <person name="Sun B."/>
            <person name="Ma H."/>
        </authorList>
    </citation>
    <scope>NUCLEOTIDE SEQUENCE [LARGE SCALE GENOMIC DNA]</scope>
    <source>
        <strain evidence="1">Bin2_2</strain>
    </source>
</reference>
<protein>
    <submittedName>
        <fullName evidence="1">Uncharacterized protein</fullName>
    </submittedName>
</protein>